<name>A0ABQ1TRD6_9BACT</name>
<dbReference type="Proteomes" id="UP000632273">
    <property type="component" value="Unassembled WGS sequence"/>
</dbReference>
<comment type="caution">
    <text evidence="1">The sequence shown here is derived from an EMBL/GenBank/DDBJ whole genome shotgun (WGS) entry which is preliminary data.</text>
</comment>
<proteinExistence type="predicted"/>
<evidence type="ECO:0000313" key="2">
    <source>
        <dbReference type="Proteomes" id="UP000632273"/>
    </source>
</evidence>
<gene>
    <name evidence="1" type="ORF">GCM10011383_11010</name>
</gene>
<evidence type="ECO:0000313" key="1">
    <source>
        <dbReference type="EMBL" id="GGF01925.1"/>
    </source>
</evidence>
<accession>A0ABQ1TRD6</accession>
<keyword evidence="2" id="KW-1185">Reference proteome</keyword>
<protein>
    <recommendedName>
        <fullName evidence="3">DUF922 domain-containing protein</fullName>
    </recommendedName>
</protein>
<evidence type="ECO:0008006" key="3">
    <source>
        <dbReference type="Google" id="ProtNLM"/>
    </source>
</evidence>
<sequence length="352" mass="39852">MLAAGRPATPTPIVLRAAPLAFTPKEFYVANIVDERPDRKAVAYLLPVPLTTPAATPQPVDLQGGAHAAIQQFIRQSLPADKSLRPLTIRLREYQLKESLVPGATGQVEGKVTLKMSFEWPRSGKMIHLTDYQGSARYVRPATQAVLVEPVLRQSLVSALNYLNTWMNQEAPRSLRLATGLQLSFSDYTDNTEDDTVFYDPKRPLTWDDFRGAPRPGKAAAVVYSSFAYQGLPTLAHGKLRLDVKMKVFVVRSSSWVGPTGRDAYNLNHEQRHFDIVKLVVERFKKRVQADSLMNVDYYQGNLQYQYLQSFREMNRLQDQYDDETHGNPAAQERWNRTIDNELRALMAANSR</sequence>
<organism evidence="1 2">
    <name type="scientific">Hymenobacter cavernae</name>
    <dbReference type="NCBI Taxonomy" id="2044852"/>
    <lineage>
        <taxon>Bacteria</taxon>
        <taxon>Pseudomonadati</taxon>
        <taxon>Bacteroidota</taxon>
        <taxon>Cytophagia</taxon>
        <taxon>Cytophagales</taxon>
        <taxon>Hymenobacteraceae</taxon>
        <taxon>Hymenobacter</taxon>
    </lineage>
</organism>
<reference evidence="2" key="1">
    <citation type="journal article" date="2019" name="Int. J. Syst. Evol. Microbiol.">
        <title>The Global Catalogue of Microorganisms (GCM) 10K type strain sequencing project: providing services to taxonomists for standard genome sequencing and annotation.</title>
        <authorList>
            <consortium name="The Broad Institute Genomics Platform"/>
            <consortium name="The Broad Institute Genome Sequencing Center for Infectious Disease"/>
            <person name="Wu L."/>
            <person name="Ma J."/>
        </authorList>
    </citation>
    <scope>NUCLEOTIDE SEQUENCE [LARGE SCALE GENOMIC DNA]</scope>
    <source>
        <strain evidence="2">CGMCC 1.15197</strain>
    </source>
</reference>
<dbReference type="EMBL" id="BMHT01000002">
    <property type="protein sequence ID" value="GGF01925.1"/>
    <property type="molecule type" value="Genomic_DNA"/>
</dbReference>